<dbReference type="GO" id="GO:0004630">
    <property type="term" value="F:phospholipase D activity"/>
    <property type="evidence" value="ECO:0007669"/>
    <property type="project" value="UniProtKB-EC"/>
</dbReference>
<dbReference type="GO" id="GO:0016042">
    <property type="term" value="P:lipid catabolic process"/>
    <property type="evidence" value="ECO:0007669"/>
    <property type="project" value="UniProtKB-KW"/>
</dbReference>
<dbReference type="InterPro" id="IPR025202">
    <property type="entry name" value="PLD-like_dom"/>
</dbReference>
<dbReference type="PROSITE" id="PS50035">
    <property type="entry name" value="PLD"/>
    <property type="match status" value="1"/>
</dbReference>
<protein>
    <recommendedName>
        <fullName evidence="3">phospholipase D</fullName>
        <ecNumber evidence="3">3.1.4.4</ecNumber>
    </recommendedName>
</protein>
<dbReference type="GO" id="GO:0016891">
    <property type="term" value="F:RNA endonuclease activity producing 5'-phosphomonoesters, hydrolytic mechanism"/>
    <property type="evidence" value="ECO:0007669"/>
    <property type="project" value="TreeGrafter"/>
</dbReference>
<organism evidence="8 9">
    <name type="scientific">candidate division WOR-3 bacterium</name>
    <dbReference type="NCBI Taxonomy" id="2052148"/>
    <lineage>
        <taxon>Bacteria</taxon>
        <taxon>Bacteria division WOR-3</taxon>
    </lineage>
</organism>
<dbReference type="Proteomes" id="UP000630660">
    <property type="component" value="Unassembled WGS sequence"/>
</dbReference>
<dbReference type="SMART" id="SM00155">
    <property type="entry name" value="PLDc"/>
    <property type="match status" value="1"/>
</dbReference>
<dbReference type="PANTHER" id="PTHR43856">
    <property type="entry name" value="CARDIOLIPIN HYDROLASE"/>
    <property type="match status" value="1"/>
</dbReference>
<evidence type="ECO:0000256" key="4">
    <source>
        <dbReference type="ARBA" id="ARBA00022801"/>
    </source>
</evidence>
<dbReference type="SUPFAM" id="SSF56024">
    <property type="entry name" value="Phospholipase D/nuclease"/>
    <property type="match status" value="1"/>
</dbReference>
<keyword evidence="4" id="KW-0378">Hydrolase</keyword>
<evidence type="ECO:0000313" key="8">
    <source>
        <dbReference type="EMBL" id="MBD3365260.1"/>
    </source>
</evidence>
<name>A0A9D5KBZ2_UNCW3</name>
<evidence type="ECO:0000256" key="2">
    <source>
        <dbReference type="ARBA" id="ARBA00008664"/>
    </source>
</evidence>
<evidence type="ECO:0000256" key="5">
    <source>
        <dbReference type="ARBA" id="ARBA00022963"/>
    </source>
</evidence>
<keyword evidence="5" id="KW-0442">Lipid degradation</keyword>
<sequence>MRLRSLTVLLILLFLGCRQREVTSEGSIEAFFSAQEGIEWVIEREIEAAERSVDAAVYTFTSRPLAQALVDAAKRGVKVRVILDPASAGGEYSKAEYLVKNNIDVRVEKGAGIMHHKFVLIDDSVTITGSFNWTASAETQNDENILLIKGFDKIYRSYASEFGRLWRASRIWSPLPEKEALLSADDIRRLRRHIGENVIISGLVVRVGYSERSNTYFLDFSEKRDDFTVVIFSSVADKFERAGINIFDYEGKAVEVSGELIDHPEYGLEIILEDASSIEVKGN</sequence>
<dbReference type="InterPro" id="IPR051406">
    <property type="entry name" value="PLD_domain"/>
</dbReference>
<dbReference type="EMBL" id="WJKJ01000287">
    <property type="protein sequence ID" value="MBD3365260.1"/>
    <property type="molecule type" value="Genomic_DNA"/>
</dbReference>
<gene>
    <name evidence="8" type="ORF">GF359_08605</name>
</gene>
<evidence type="ECO:0000256" key="3">
    <source>
        <dbReference type="ARBA" id="ARBA00012027"/>
    </source>
</evidence>
<comment type="caution">
    <text evidence="8">The sequence shown here is derived from an EMBL/GenBank/DDBJ whole genome shotgun (WGS) entry which is preliminary data.</text>
</comment>
<dbReference type="CDD" id="cd09170">
    <property type="entry name" value="PLDc_Nuc"/>
    <property type="match status" value="1"/>
</dbReference>
<evidence type="ECO:0000256" key="1">
    <source>
        <dbReference type="ARBA" id="ARBA00000798"/>
    </source>
</evidence>
<keyword evidence="6" id="KW-0443">Lipid metabolism</keyword>
<dbReference type="InterPro" id="IPR001736">
    <property type="entry name" value="PLipase_D/transphosphatidylase"/>
</dbReference>
<dbReference type="GO" id="GO:0006793">
    <property type="term" value="P:phosphorus metabolic process"/>
    <property type="evidence" value="ECO:0007669"/>
    <property type="project" value="UniProtKB-ARBA"/>
</dbReference>
<dbReference type="Pfam" id="PF13091">
    <property type="entry name" value="PLDc_2"/>
    <property type="match status" value="1"/>
</dbReference>
<evidence type="ECO:0000313" key="9">
    <source>
        <dbReference type="Proteomes" id="UP000630660"/>
    </source>
</evidence>
<comment type="catalytic activity">
    <reaction evidence="1">
        <text>a 1,2-diacyl-sn-glycero-3-phosphocholine + H2O = a 1,2-diacyl-sn-glycero-3-phosphate + choline + H(+)</text>
        <dbReference type="Rhea" id="RHEA:14445"/>
        <dbReference type="ChEBI" id="CHEBI:15354"/>
        <dbReference type="ChEBI" id="CHEBI:15377"/>
        <dbReference type="ChEBI" id="CHEBI:15378"/>
        <dbReference type="ChEBI" id="CHEBI:57643"/>
        <dbReference type="ChEBI" id="CHEBI:58608"/>
        <dbReference type="EC" id="3.1.4.4"/>
    </reaction>
</comment>
<evidence type="ECO:0000256" key="6">
    <source>
        <dbReference type="ARBA" id="ARBA00023098"/>
    </source>
</evidence>
<comment type="similarity">
    <text evidence="2">Belongs to the phospholipase D family.</text>
</comment>
<accession>A0A9D5KBZ2</accession>
<evidence type="ECO:0000259" key="7">
    <source>
        <dbReference type="PROSITE" id="PS50035"/>
    </source>
</evidence>
<proteinExistence type="inferred from homology"/>
<feature type="domain" description="PLD phosphodiesterase" evidence="7">
    <location>
        <begin position="110"/>
        <end position="137"/>
    </location>
</feature>
<dbReference type="PROSITE" id="PS51257">
    <property type="entry name" value="PROKAR_LIPOPROTEIN"/>
    <property type="match status" value="1"/>
</dbReference>
<dbReference type="EC" id="3.1.4.4" evidence="3"/>
<dbReference type="PANTHER" id="PTHR43856:SF1">
    <property type="entry name" value="MITOCHONDRIAL CARDIOLIPIN HYDROLASE"/>
    <property type="match status" value="1"/>
</dbReference>
<dbReference type="AlphaFoldDB" id="A0A9D5KBZ2"/>
<reference evidence="8" key="1">
    <citation type="submission" date="2019-11" db="EMBL/GenBank/DDBJ databases">
        <title>Microbial mats filling the niche in hypersaline microbial mats.</title>
        <authorList>
            <person name="Wong H.L."/>
            <person name="Macleod F.I."/>
            <person name="White R.A. III"/>
            <person name="Burns B.P."/>
        </authorList>
    </citation>
    <scope>NUCLEOTIDE SEQUENCE</scope>
    <source>
        <strain evidence="8">Bin_327</strain>
    </source>
</reference>
<dbReference type="Gene3D" id="3.30.870.10">
    <property type="entry name" value="Endonuclease Chain A"/>
    <property type="match status" value="1"/>
</dbReference>